<evidence type="ECO:0000256" key="6">
    <source>
        <dbReference type="ARBA" id="ARBA00023118"/>
    </source>
</evidence>
<dbReference type="EMBL" id="LT629740">
    <property type="protein sequence ID" value="SDS45729.1"/>
    <property type="molecule type" value="Genomic_DNA"/>
</dbReference>
<dbReference type="InterPro" id="IPR006674">
    <property type="entry name" value="HD_domain"/>
</dbReference>
<reference evidence="11 12" key="1">
    <citation type="submission" date="2016-10" db="EMBL/GenBank/DDBJ databases">
        <authorList>
            <person name="de Groot N.N."/>
        </authorList>
    </citation>
    <scope>NUCLEOTIDE SEQUENCE [LARGE SCALE GENOMIC DNA]</scope>
    <source>
        <strain evidence="11 12">MP1X4</strain>
    </source>
</reference>
<evidence type="ECO:0000256" key="9">
    <source>
        <dbReference type="SAM" id="Phobius"/>
    </source>
</evidence>
<evidence type="ECO:0000256" key="4">
    <source>
        <dbReference type="ARBA" id="ARBA00022741"/>
    </source>
</evidence>
<organism evidence="11 12">
    <name type="scientific">Mucilaginibacter mallensis</name>
    <dbReference type="NCBI Taxonomy" id="652787"/>
    <lineage>
        <taxon>Bacteria</taxon>
        <taxon>Pseudomonadati</taxon>
        <taxon>Bacteroidota</taxon>
        <taxon>Sphingobacteriia</taxon>
        <taxon>Sphingobacteriales</taxon>
        <taxon>Sphingobacteriaceae</taxon>
        <taxon>Mucilaginibacter</taxon>
    </lineage>
</organism>
<comment type="subcellular location">
    <subcellularLocation>
        <location evidence="1">Cell membrane</location>
    </subcellularLocation>
</comment>
<keyword evidence="4" id="KW-0547">Nucleotide-binding</keyword>
<feature type="transmembrane region" description="Helical" evidence="9">
    <location>
        <begin position="293"/>
        <end position="316"/>
    </location>
</feature>
<dbReference type="Gene3D" id="1.10.3210.10">
    <property type="entry name" value="Hypothetical protein af1432"/>
    <property type="match status" value="1"/>
</dbReference>
<keyword evidence="3 9" id="KW-0812">Transmembrane</keyword>
<dbReference type="Pfam" id="PF18967">
    <property type="entry name" value="PycTM"/>
    <property type="match status" value="1"/>
</dbReference>
<dbReference type="AlphaFoldDB" id="A0A1H1SEC4"/>
<gene>
    <name evidence="11" type="ORF">SAMN05216490_1187</name>
</gene>
<name>A0A1H1SEC4_MUCMA</name>
<evidence type="ECO:0000313" key="11">
    <source>
        <dbReference type="EMBL" id="SDS45729.1"/>
    </source>
</evidence>
<evidence type="ECO:0000256" key="2">
    <source>
        <dbReference type="ARBA" id="ARBA00022475"/>
    </source>
</evidence>
<accession>A0A1H1SEC4</accession>
<dbReference type="GO" id="GO:0051607">
    <property type="term" value="P:defense response to virus"/>
    <property type="evidence" value="ECO:0007669"/>
    <property type="project" value="UniProtKB-KW"/>
</dbReference>
<keyword evidence="6" id="KW-0051">Antiviral defense</keyword>
<sequence>MNYHKLLEQVKDYVLNYYKAHDTTNFHYHNAEHTEDVVTAAAKIANHYQLNDHDYFIVTAAAWFHDLGYMVSITNHEDEGIKIATTFFKEHQLDDEDIKLIAGCITATKMPQSPITLLEQIICDADLYNLGTDNFFKKDKKLLKEYNVLHNADMTKTEWWTKTVKFLEAQYYHTDYAKLLLNDTKEKNLQELKDRLARNEEDEPVEAPAIVQEPSTPLAVAEAEEEQGKKKKKDKGKDKNKPDKGIETMFRISSSNHQRLSDMADRKAHIMITVNSIILSAIISLVLRRLDAYGYLIVPSFILLTVSLIAMTFSILSTRPSIPKGTFTLDDVNEKRVNLLFFGNFYKMKLEDFNYGMQKMMQEKDFLYGSLIRDLYAQGVVLGRKYHLLRVAYNVFMFGLIVSVLAFIVAFIFFNHQLPEVAHVKNK</sequence>
<dbReference type="GO" id="GO:0000166">
    <property type="term" value="F:nucleotide binding"/>
    <property type="evidence" value="ECO:0007669"/>
    <property type="project" value="UniProtKB-KW"/>
</dbReference>
<feature type="transmembrane region" description="Helical" evidence="9">
    <location>
        <begin position="391"/>
        <end position="414"/>
    </location>
</feature>
<evidence type="ECO:0000259" key="10">
    <source>
        <dbReference type="SMART" id="SM00471"/>
    </source>
</evidence>
<dbReference type="GO" id="GO:0005886">
    <property type="term" value="C:plasma membrane"/>
    <property type="evidence" value="ECO:0007669"/>
    <property type="project" value="UniProtKB-SubCell"/>
</dbReference>
<evidence type="ECO:0000256" key="8">
    <source>
        <dbReference type="SAM" id="MobiDB-lite"/>
    </source>
</evidence>
<keyword evidence="12" id="KW-1185">Reference proteome</keyword>
<evidence type="ECO:0000256" key="3">
    <source>
        <dbReference type="ARBA" id="ARBA00022692"/>
    </source>
</evidence>
<evidence type="ECO:0000313" key="12">
    <source>
        <dbReference type="Proteomes" id="UP000199679"/>
    </source>
</evidence>
<keyword evidence="2" id="KW-1003">Cell membrane</keyword>
<dbReference type="InterPro" id="IPR003607">
    <property type="entry name" value="HD/PDEase_dom"/>
</dbReference>
<dbReference type="CDD" id="cd00077">
    <property type="entry name" value="HDc"/>
    <property type="match status" value="1"/>
</dbReference>
<dbReference type="OrthoDB" id="5728337at2"/>
<keyword evidence="7 9" id="KW-0472">Membrane</keyword>
<dbReference type="InterPro" id="IPR043760">
    <property type="entry name" value="PycTM_dom"/>
</dbReference>
<dbReference type="SUPFAM" id="SSF109604">
    <property type="entry name" value="HD-domain/PDEase-like"/>
    <property type="match status" value="1"/>
</dbReference>
<protein>
    <submittedName>
        <fullName evidence="11">HD domain-containing protein</fullName>
    </submittedName>
</protein>
<keyword evidence="5 9" id="KW-1133">Transmembrane helix</keyword>
<dbReference type="SMART" id="SM00471">
    <property type="entry name" value="HDc"/>
    <property type="match status" value="1"/>
</dbReference>
<feature type="domain" description="HD/PDEase" evidence="10">
    <location>
        <begin position="26"/>
        <end position="140"/>
    </location>
</feature>
<feature type="compositionally biased region" description="Basic and acidic residues" evidence="8">
    <location>
        <begin position="235"/>
        <end position="246"/>
    </location>
</feature>
<evidence type="ECO:0000256" key="7">
    <source>
        <dbReference type="ARBA" id="ARBA00023136"/>
    </source>
</evidence>
<dbReference type="STRING" id="652787.SAMN05216490_1187"/>
<feature type="region of interest" description="Disordered" evidence="8">
    <location>
        <begin position="216"/>
        <end position="247"/>
    </location>
</feature>
<dbReference type="RefSeq" id="WP_091370267.1">
    <property type="nucleotide sequence ID" value="NZ_LT629740.1"/>
</dbReference>
<evidence type="ECO:0000256" key="5">
    <source>
        <dbReference type="ARBA" id="ARBA00022989"/>
    </source>
</evidence>
<dbReference type="Pfam" id="PF01966">
    <property type="entry name" value="HD"/>
    <property type="match status" value="1"/>
</dbReference>
<dbReference type="Proteomes" id="UP000199679">
    <property type="component" value="Chromosome I"/>
</dbReference>
<feature type="transmembrane region" description="Helical" evidence="9">
    <location>
        <begin position="268"/>
        <end position="287"/>
    </location>
</feature>
<proteinExistence type="predicted"/>
<evidence type="ECO:0000256" key="1">
    <source>
        <dbReference type="ARBA" id="ARBA00004236"/>
    </source>
</evidence>